<keyword evidence="4" id="KW-1185">Reference proteome</keyword>
<dbReference type="NCBIfam" id="TIGR01764">
    <property type="entry name" value="excise"/>
    <property type="match status" value="1"/>
</dbReference>
<dbReference type="InterPro" id="IPR009061">
    <property type="entry name" value="DNA-bd_dom_put_sf"/>
</dbReference>
<dbReference type="InterPro" id="IPR010093">
    <property type="entry name" value="SinI_DNA-bd"/>
</dbReference>
<evidence type="ECO:0000313" key="4">
    <source>
        <dbReference type="Proteomes" id="UP001202961"/>
    </source>
</evidence>
<gene>
    <name evidence="3" type="ORF">NB063_25190</name>
</gene>
<comment type="caution">
    <text evidence="3">The sequence shown here is derived from an EMBL/GenBank/DDBJ whole genome shotgun (WGS) entry which is preliminary data.</text>
</comment>
<proteinExistence type="predicted"/>
<dbReference type="Proteomes" id="UP001202961">
    <property type="component" value="Unassembled WGS sequence"/>
</dbReference>
<accession>A0ABT0UA99</accession>
<dbReference type="EMBL" id="JAMQBK010000073">
    <property type="protein sequence ID" value="MCM2373924.1"/>
    <property type="molecule type" value="Genomic_DNA"/>
</dbReference>
<dbReference type="Pfam" id="PF12728">
    <property type="entry name" value="HTH_17"/>
    <property type="match status" value="1"/>
</dbReference>
<evidence type="ECO:0000313" key="3">
    <source>
        <dbReference type="EMBL" id="MCM2373924.1"/>
    </source>
</evidence>
<dbReference type="SUPFAM" id="SSF46955">
    <property type="entry name" value="Putative DNA-binding domain"/>
    <property type="match status" value="1"/>
</dbReference>
<feature type="domain" description="Helix-turn-helix" evidence="2">
    <location>
        <begin position="46"/>
        <end position="92"/>
    </location>
</feature>
<dbReference type="RefSeq" id="WP_250931802.1">
    <property type="nucleotide sequence ID" value="NZ_JAMQBK010000073.1"/>
</dbReference>
<evidence type="ECO:0000259" key="2">
    <source>
        <dbReference type="Pfam" id="PF12728"/>
    </source>
</evidence>
<name>A0ABT0UA99_9BACT</name>
<organism evidence="3 4">
    <name type="scientific">Aporhodopirellula aestuarii</name>
    <dbReference type="NCBI Taxonomy" id="2950107"/>
    <lineage>
        <taxon>Bacteria</taxon>
        <taxon>Pseudomonadati</taxon>
        <taxon>Planctomycetota</taxon>
        <taxon>Planctomycetia</taxon>
        <taxon>Pirellulales</taxon>
        <taxon>Pirellulaceae</taxon>
        <taxon>Aporhodopirellula</taxon>
    </lineage>
</organism>
<protein>
    <submittedName>
        <fullName evidence="3">Helix-turn-helix domain-containing protein</fullName>
    </submittedName>
</protein>
<reference evidence="3 4" key="1">
    <citation type="journal article" date="2022" name="Syst. Appl. Microbiol.">
        <title>Rhodopirellula aestuarii sp. nov., a novel member of the genus Rhodopirellula isolated from brackish sediments collected in the Tagus River estuary, Portugal.</title>
        <authorList>
            <person name="Vitorino I.R."/>
            <person name="Klimek D."/>
            <person name="Calusinska M."/>
            <person name="Lobo-da-Cunha A."/>
            <person name="Vasconcelos V."/>
            <person name="Lage O.M."/>
        </authorList>
    </citation>
    <scope>NUCLEOTIDE SEQUENCE [LARGE SCALE GENOMIC DNA]</scope>
    <source>
        <strain evidence="3 4">ICT_H3.1</strain>
    </source>
</reference>
<sequence>MSQMSSGAMPPPRYVIAPAPRKPPVSVPRVEESPPPSEPSSEKLAYSLQGAAERLDVSLSTLRRAIDAGEIRSTKLGRRRIIPAQALEDFLAPKPN</sequence>
<dbReference type="InterPro" id="IPR041657">
    <property type="entry name" value="HTH_17"/>
</dbReference>
<feature type="region of interest" description="Disordered" evidence="1">
    <location>
        <begin position="1"/>
        <end position="44"/>
    </location>
</feature>
<evidence type="ECO:0000256" key="1">
    <source>
        <dbReference type="SAM" id="MobiDB-lite"/>
    </source>
</evidence>